<dbReference type="PROSITE" id="PS51272">
    <property type="entry name" value="SLH"/>
    <property type="match status" value="1"/>
</dbReference>
<feature type="domain" description="SLH" evidence="3">
    <location>
        <begin position="104"/>
        <end position="167"/>
    </location>
</feature>
<dbReference type="Gene3D" id="2.60.40.1220">
    <property type="match status" value="1"/>
</dbReference>
<evidence type="ECO:0000313" key="5">
    <source>
        <dbReference type="Proteomes" id="UP001596989"/>
    </source>
</evidence>
<protein>
    <submittedName>
        <fullName evidence="4">S-layer homology domain-containing protein</fullName>
    </submittedName>
</protein>
<keyword evidence="5" id="KW-1185">Reference proteome</keyword>
<proteinExistence type="predicted"/>
<evidence type="ECO:0000259" key="3">
    <source>
        <dbReference type="PROSITE" id="PS51272"/>
    </source>
</evidence>
<feature type="compositionally biased region" description="Polar residues" evidence="2">
    <location>
        <begin position="1"/>
        <end position="17"/>
    </location>
</feature>
<comment type="caution">
    <text evidence="4">The sequence shown here is derived from an EMBL/GenBank/DDBJ whole genome shotgun (WGS) entry which is preliminary data.</text>
</comment>
<evidence type="ECO:0000256" key="2">
    <source>
        <dbReference type="SAM" id="MobiDB-lite"/>
    </source>
</evidence>
<organism evidence="4 5">
    <name type="scientific">Paenibacillus chungangensis</name>
    <dbReference type="NCBI Taxonomy" id="696535"/>
    <lineage>
        <taxon>Bacteria</taxon>
        <taxon>Bacillati</taxon>
        <taxon>Bacillota</taxon>
        <taxon>Bacilli</taxon>
        <taxon>Bacillales</taxon>
        <taxon>Paenibacillaceae</taxon>
        <taxon>Paenibacillus</taxon>
    </lineage>
</organism>
<keyword evidence="1" id="KW-0732">Signal</keyword>
<gene>
    <name evidence="4" type="ORF">ACFQ2I_00615</name>
</gene>
<feature type="region of interest" description="Disordered" evidence="2">
    <location>
        <begin position="1"/>
        <end position="23"/>
    </location>
</feature>
<dbReference type="RefSeq" id="WP_377561504.1">
    <property type="nucleotide sequence ID" value="NZ_JBHTJZ010000002.1"/>
</dbReference>
<sequence>MGETSNSLSKQNSQQPKQFRGGEKKVMKKSLSLLVAICMVFSMFATVVSAAETEVTAGEYLNELGVIQGNQEGDLKEDQTWKRQDMVVLLSRLMGEEAEAEGTEKSHGFEDVTDAYYDGYISWAVEKGLVNGKSETKFGFGDELETRDFLALLIRVLNPEAKYEEVEEDAIAWGFATEDTDFDANALRGETYTGIVAALKTEVGENGETLEEILGLVEGPAVDAEQAGVKKISVKFNKPVDESKVEFAVKNGVSARDVVKATFSEDKKAAELELSSKLRAGNTTVTVTGVGSDDLVSEFTAEDEKVTEIKFTSDKLALGTVTGSQTNEADYSKVSVGYKIINQFEEDVTNTSGGSLTFQVGKSGVTASPSNGVLTLTSGGQTSNFFFGETVYVNAILNMSSYGVTASQTFTVDRQAMVDSVEILEVYNQDGKELMTNSTFPDFFVLVDAKDQYGNAVTLDQFKSGVFASVDNPMLFMIDKDQAVDGQGPNNDKIGIPLTAPQNGTLVFEGTNTVRVQTLFGGKVDTVEVPVKKAATLTTFTLEAPDKTVSAGQTVKIPFTAYDQNGEQLKKYSALNGKVTLNATAGTISMEQNYSTKEAYIEWTAPGAKGFVVLTSFVTGTPNNSQLQINVEDAGVAESVSKLDVNKTMMVDATVKVEPKHIIVKDQFGRDMKLADLLGTGGVYKAVVSAADGTANVVTGFGTLNVSGDSLTLVAADKGSERVKVELIKIGTGGAADKVVSTLENFTFKVVDSSAIDSYEVTAIDMISNKTANHNKTVEVKGKISNSESVTLPKSAYTVTVTAPLTYDQGSNKISATAATVAGSTYSWSNDGKLHGTFNVTILATGESIVNDITVTDEALVPKTFKQKDAGSLKAADGVVQGPSANVASLSDVFATVEVKDQFGVVMTAADLGQFTATVTNLDNVAGSDMVVNNNGGTVQTVTVANVQEGDSYSVVFISRSSGERYSVKVVANS</sequence>
<dbReference type="InterPro" id="IPR014755">
    <property type="entry name" value="Cu-Rt/internalin_Ig-like"/>
</dbReference>
<evidence type="ECO:0000256" key="1">
    <source>
        <dbReference type="ARBA" id="ARBA00022729"/>
    </source>
</evidence>
<dbReference type="EMBL" id="JBHTJZ010000002">
    <property type="protein sequence ID" value="MFD0957895.1"/>
    <property type="molecule type" value="Genomic_DNA"/>
</dbReference>
<reference evidence="5" key="1">
    <citation type="journal article" date="2019" name="Int. J. Syst. Evol. Microbiol.">
        <title>The Global Catalogue of Microorganisms (GCM) 10K type strain sequencing project: providing services to taxonomists for standard genome sequencing and annotation.</title>
        <authorList>
            <consortium name="The Broad Institute Genomics Platform"/>
            <consortium name="The Broad Institute Genome Sequencing Center for Infectious Disease"/>
            <person name="Wu L."/>
            <person name="Ma J."/>
        </authorList>
    </citation>
    <scope>NUCLEOTIDE SEQUENCE [LARGE SCALE GENOMIC DNA]</scope>
    <source>
        <strain evidence="5">CCUG 59129</strain>
    </source>
</reference>
<dbReference type="Pfam" id="PF00395">
    <property type="entry name" value="SLH"/>
    <property type="match status" value="1"/>
</dbReference>
<dbReference type="InterPro" id="IPR001119">
    <property type="entry name" value="SLH_dom"/>
</dbReference>
<name>A0ABW3HK84_9BACL</name>
<dbReference type="Proteomes" id="UP001596989">
    <property type="component" value="Unassembled WGS sequence"/>
</dbReference>
<accession>A0ABW3HK84</accession>
<evidence type="ECO:0000313" key="4">
    <source>
        <dbReference type="EMBL" id="MFD0957895.1"/>
    </source>
</evidence>